<evidence type="ECO:0000256" key="3">
    <source>
        <dbReference type="ARBA" id="ARBA00007544"/>
    </source>
</evidence>
<evidence type="ECO:0000256" key="4">
    <source>
        <dbReference type="ARBA" id="ARBA00022485"/>
    </source>
</evidence>
<evidence type="ECO:0000256" key="12">
    <source>
        <dbReference type="ARBA" id="ARBA00023157"/>
    </source>
</evidence>
<dbReference type="RefSeq" id="WP_008540700.1">
    <property type="nucleotide sequence ID" value="NZ_JH604866.1"/>
</dbReference>
<keyword evidence="5" id="KW-0963">Cytoplasm</keyword>
<dbReference type="GO" id="GO:0008173">
    <property type="term" value="F:RNA methyltransferase activity"/>
    <property type="evidence" value="ECO:0007669"/>
    <property type="project" value="InterPro"/>
</dbReference>
<dbReference type="InterPro" id="IPR004383">
    <property type="entry name" value="rRNA_lsu_MTrfase_RlmN/Cfr"/>
</dbReference>
<evidence type="ECO:0000256" key="9">
    <source>
        <dbReference type="ARBA" id="ARBA00022723"/>
    </source>
</evidence>
<evidence type="ECO:0000256" key="2">
    <source>
        <dbReference type="ARBA" id="ARBA00004496"/>
    </source>
</evidence>
<dbReference type="PANTHER" id="PTHR30544">
    <property type="entry name" value="23S RRNA METHYLTRANSFERASE"/>
    <property type="match status" value="1"/>
</dbReference>
<dbReference type="GO" id="GO:0070475">
    <property type="term" value="P:rRNA base methylation"/>
    <property type="evidence" value="ECO:0007669"/>
    <property type="project" value="TreeGrafter"/>
</dbReference>
<dbReference type="Proteomes" id="UP000004956">
    <property type="component" value="Unassembled WGS sequence"/>
</dbReference>
<dbReference type="SFLD" id="SFLDF00275">
    <property type="entry name" value="adenosine_C2_methyltransferase"/>
    <property type="match status" value="1"/>
</dbReference>
<keyword evidence="6 14" id="KW-0489">Methyltransferase</keyword>
<protein>
    <submittedName>
        <fullName evidence="14">Putative 23S rRNA m2A2503 methyltransferase</fullName>
    </submittedName>
</protein>
<keyword evidence="7 14" id="KW-0808">Transferase</keyword>
<dbReference type="STRING" id="762967.HMPREF9440_00276"/>
<dbReference type="Pfam" id="PF04055">
    <property type="entry name" value="Radical_SAM"/>
    <property type="match status" value="1"/>
</dbReference>
<dbReference type="SFLD" id="SFLDG01062">
    <property type="entry name" value="methyltransferase_(Class_A)"/>
    <property type="match status" value="1"/>
</dbReference>
<dbReference type="HOGENOM" id="CLU_029101_3_3_4"/>
<dbReference type="OrthoDB" id="9793973at2"/>
<evidence type="ECO:0000256" key="5">
    <source>
        <dbReference type="ARBA" id="ARBA00022490"/>
    </source>
</evidence>
<dbReference type="EMBL" id="AFBQ01000034">
    <property type="protein sequence ID" value="EHY32350.1"/>
    <property type="molecule type" value="Genomic_DNA"/>
</dbReference>
<dbReference type="SUPFAM" id="SSF102114">
    <property type="entry name" value="Radical SAM enzymes"/>
    <property type="match status" value="1"/>
</dbReference>
<dbReference type="GO" id="GO:0005737">
    <property type="term" value="C:cytoplasm"/>
    <property type="evidence" value="ECO:0007669"/>
    <property type="project" value="UniProtKB-SubCell"/>
</dbReference>
<comment type="subcellular location">
    <subcellularLocation>
        <location evidence="2">Cytoplasm</location>
    </subcellularLocation>
</comment>
<evidence type="ECO:0000256" key="6">
    <source>
        <dbReference type="ARBA" id="ARBA00022603"/>
    </source>
</evidence>
<reference evidence="14 15" key="1">
    <citation type="submission" date="2011-11" db="EMBL/GenBank/DDBJ databases">
        <authorList>
            <person name="Weinstock G."/>
            <person name="Sodergren E."/>
            <person name="Clifton S."/>
            <person name="Fulton L."/>
            <person name="Fulton B."/>
            <person name="Courtney L."/>
            <person name="Fronick C."/>
            <person name="Harrison M."/>
            <person name="Strong C."/>
            <person name="Farmer C."/>
            <person name="Delahaunty K."/>
            <person name="Markovic C."/>
            <person name="Hall O."/>
            <person name="Minx P."/>
            <person name="Tomlinson C."/>
            <person name="Mitreva M."/>
            <person name="Hou S."/>
            <person name="Chen J."/>
            <person name="Wollam A."/>
            <person name="Pepin K.H."/>
            <person name="Johnson M."/>
            <person name="Bhonagiri V."/>
            <person name="Zhang X."/>
            <person name="Suruliraj S."/>
            <person name="Warren W."/>
            <person name="Chinwalla A."/>
            <person name="Mardis E.R."/>
            <person name="Wilson R.K."/>
        </authorList>
    </citation>
    <scope>NUCLEOTIDE SEQUENCE [LARGE SCALE GENOMIC DNA]</scope>
    <source>
        <strain evidence="14 15">YIT 11816</strain>
    </source>
</reference>
<evidence type="ECO:0000259" key="13">
    <source>
        <dbReference type="PROSITE" id="PS51918"/>
    </source>
</evidence>
<keyword evidence="9" id="KW-0479">Metal-binding</keyword>
<dbReference type="SFLD" id="SFLDS00029">
    <property type="entry name" value="Radical_SAM"/>
    <property type="match status" value="1"/>
</dbReference>
<comment type="cofactor">
    <cofactor evidence="1">
        <name>[4Fe-4S] cluster</name>
        <dbReference type="ChEBI" id="CHEBI:49883"/>
    </cofactor>
</comment>
<dbReference type="GO" id="GO:0051539">
    <property type="term" value="F:4 iron, 4 sulfur cluster binding"/>
    <property type="evidence" value="ECO:0007669"/>
    <property type="project" value="UniProtKB-KW"/>
</dbReference>
<organism evidence="14 15">
    <name type="scientific">Sutterella parvirubra YIT 11816</name>
    <dbReference type="NCBI Taxonomy" id="762967"/>
    <lineage>
        <taxon>Bacteria</taxon>
        <taxon>Pseudomonadati</taxon>
        <taxon>Pseudomonadota</taxon>
        <taxon>Betaproteobacteria</taxon>
        <taxon>Burkholderiales</taxon>
        <taxon>Sutterellaceae</taxon>
        <taxon>Sutterella</taxon>
    </lineage>
</organism>
<keyword evidence="11" id="KW-0411">Iron-sulfur</keyword>
<sequence length="347" mass="37739">MTASYAWQDLIADLRAAGAKPEHERRIVRALFGRAPMKAPNGANFPKTVLDAIPEIESRWAAVSRVVRVSGDKLLSQLSDGELVESVMLPREALCISTQVGCAVGCRFCMTGRSGLVRQLTSAEMLAQVKAGIAIEPKLSKVKFMGMGEPAHNRRNLLETLDVLGGVLEFAHKNLTVSTVGDVKLLEALAAGPVRPGLAVSLHATDAELRRHLLPKAPDLAPETLVKMALDYADLVKYPVQFEWTLLEGVNDAVDQIERLAGWLAGRRAMVNFIALNPIPDSPYRRVPQARAEDLITVLRRAGVVATLRQSAAQDVDGGCGQLRAKCLHERKDQEEQGKVVPISPLK</sequence>
<evidence type="ECO:0000256" key="8">
    <source>
        <dbReference type="ARBA" id="ARBA00022691"/>
    </source>
</evidence>
<evidence type="ECO:0000313" key="14">
    <source>
        <dbReference type="EMBL" id="EHY32350.1"/>
    </source>
</evidence>
<dbReference type="InterPro" id="IPR058240">
    <property type="entry name" value="rSAM_sf"/>
</dbReference>
<keyword evidence="15" id="KW-1185">Reference proteome</keyword>
<dbReference type="PANTHER" id="PTHR30544:SF5">
    <property type="entry name" value="RADICAL SAM CORE DOMAIN-CONTAINING PROTEIN"/>
    <property type="match status" value="1"/>
</dbReference>
<keyword evidence="8" id="KW-0949">S-adenosyl-L-methionine</keyword>
<dbReference type="Gene3D" id="3.20.20.70">
    <property type="entry name" value="Aldolase class I"/>
    <property type="match status" value="1"/>
</dbReference>
<dbReference type="GO" id="GO:0030488">
    <property type="term" value="P:tRNA methylation"/>
    <property type="evidence" value="ECO:0007669"/>
    <property type="project" value="TreeGrafter"/>
</dbReference>
<feature type="domain" description="Radical SAM core" evidence="13">
    <location>
        <begin position="88"/>
        <end position="315"/>
    </location>
</feature>
<accession>H3KC26</accession>
<name>H3KC26_9BURK</name>
<evidence type="ECO:0000256" key="10">
    <source>
        <dbReference type="ARBA" id="ARBA00023004"/>
    </source>
</evidence>
<keyword evidence="12" id="KW-1015">Disulfide bond</keyword>
<dbReference type="InterPro" id="IPR007197">
    <property type="entry name" value="rSAM"/>
</dbReference>
<proteinExistence type="inferred from homology"/>
<evidence type="ECO:0000256" key="7">
    <source>
        <dbReference type="ARBA" id="ARBA00022679"/>
    </source>
</evidence>
<dbReference type="InterPro" id="IPR040072">
    <property type="entry name" value="Methyltransferase_A"/>
</dbReference>
<dbReference type="PATRIC" id="fig|762967.3.peg.232"/>
<gene>
    <name evidence="14" type="ORF">HMPREF9440_00276</name>
</gene>
<evidence type="ECO:0000256" key="11">
    <source>
        <dbReference type="ARBA" id="ARBA00023014"/>
    </source>
</evidence>
<keyword evidence="4" id="KW-0004">4Fe-4S</keyword>
<dbReference type="CDD" id="cd01335">
    <property type="entry name" value="Radical_SAM"/>
    <property type="match status" value="1"/>
</dbReference>
<dbReference type="PROSITE" id="PS51918">
    <property type="entry name" value="RADICAL_SAM"/>
    <property type="match status" value="1"/>
</dbReference>
<evidence type="ECO:0000256" key="1">
    <source>
        <dbReference type="ARBA" id="ARBA00001966"/>
    </source>
</evidence>
<dbReference type="InterPro" id="IPR013785">
    <property type="entry name" value="Aldolase_TIM"/>
</dbReference>
<comment type="caution">
    <text evidence="14">The sequence shown here is derived from an EMBL/GenBank/DDBJ whole genome shotgun (WGS) entry which is preliminary data.</text>
</comment>
<dbReference type="GO" id="GO:0046872">
    <property type="term" value="F:metal ion binding"/>
    <property type="evidence" value="ECO:0007669"/>
    <property type="project" value="UniProtKB-KW"/>
</dbReference>
<dbReference type="AlphaFoldDB" id="H3KC26"/>
<keyword evidence="10" id="KW-0408">Iron</keyword>
<evidence type="ECO:0000313" key="15">
    <source>
        <dbReference type="Proteomes" id="UP000004956"/>
    </source>
</evidence>
<comment type="similarity">
    <text evidence="3">Belongs to the radical SAM superfamily. RlmN family.</text>
</comment>